<protein>
    <submittedName>
        <fullName evidence="1">Uncharacterized protein</fullName>
    </submittedName>
</protein>
<evidence type="ECO:0000313" key="2">
    <source>
        <dbReference type="EMBL" id="MDT8333615.1"/>
    </source>
</evidence>
<dbReference type="Proteomes" id="UP000185494">
    <property type="component" value="Chromosome 1"/>
</dbReference>
<dbReference type="RefSeq" id="WP_027280855.1">
    <property type="nucleotide sequence ID" value="NZ_CP015583.1"/>
</dbReference>
<dbReference type="KEGG" id="rgi:RGI145_17110"/>
<dbReference type="Proteomes" id="UP001258945">
    <property type="component" value="Unassembled WGS sequence"/>
</dbReference>
<evidence type="ECO:0000313" key="3">
    <source>
        <dbReference type="Proteomes" id="UP000185494"/>
    </source>
</evidence>
<accession>A0A1L7AIE8</accession>
<reference evidence="2 4" key="2">
    <citation type="journal article" date="2019" name="Microb. Pathog.">
        <title>Comparison of VITEK 2, MALDI-TOF MS, 16S rRNA gene sequencing, and whole-genome sequencing for identification of Roseomonas mucosa.</title>
        <authorList>
            <person name="Rudolph W.W."/>
            <person name="Gunzer F."/>
            <person name="Trauth M."/>
            <person name="Bunk B."/>
            <person name="Bigge R."/>
            <person name="Schrottner P."/>
        </authorList>
    </citation>
    <scope>NUCLEOTIDE SEQUENCE [LARGE SCALE GENOMIC DNA]</scope>
    <source>
        <strain evidence="2 4">DSM 103800</strain>
    </source>
</reference>
<proteinExistence type="predicted"/>
<keyword evidence="4" id="KW-1185">Reference proteome</keyword>
<dbReference type="EMBL" id="CP015583">
    <property type="protein sequence ID" value="APT58573.1"/>
    <property type="molecule type" value="Genomic_DNA"/>
</dbReference>
<evidence type="ECO:0000313" key="1">
    <source>
        <dbReference type="EMBL" id="APT58573.1"/>
    </source>
</evidence>
<gene>
    <name evidence="1" type="ORF">RGI145_17110</name>
    <name evidence="2" type="ORF">RQ831_21405</name>
</gene>
<reference evidence="2" key="3">
    <citation type="submission" date="2023-09" db="EMBL/GenBank/DDBJ databases">
        <authorList>
            <person name="Schober I."/>
            <person name="Bunk B."/>
        </authorList>
    </citation>
    <scope>NUCLEOTIDE SEQUENCE</scope>
    <source>
        <strain evidence="2">DSM 103800</strain>
    </source>
</reference>
<organism evidence="1 3">
    <name type="scientific">Roseomonas gilardii</name>
    <dbReference type="NCBI Taxonomy" id="257708"/>
    <lineage>
        <taxon>Bacteria</taxon>
        <taxon>Pseudomonadati</taxon>
        <taxon>Pseudomonadota</taxon>
        <taxon>Alphaproteobacteria</taxon>
        <taxon>Acetobacterales</taxon>
        <taxon>Roseomonadaceae</taxon>
        <taxon>Roseomonas</taxon>
    </lineage>
</organism>
<dbReference type="AlphaFoldDB" id="A0A1L7AIE8"/>
<sequence>MTTETDPELDMALARAGITLPPGRYAGVLATHRDLQKMMPILRQPRTAAAEPAGIYVLDTITREQAP</sequence>
<dbReference type="EMBL" id="JAVVDO010000064">
    <property type="protein sequence ID" value="MDT8333615.1"/>
    <property type="molecule type" value="Genomic_DNA"/>
</dbReference>
<evidence type="ECO:0000313" key="4">
    <source>
        <dbReference type="Proteomes" id="UP001258945"/>
    </source>
</evidence>
<name>A0A1L7AIE8_9PROT</name>
<reference evidence="1 3" key="1">
    <citation type="submission" date="2016-05" db="EMBL/GenBank/DDBJ databases">
        <title>Complete Genome and Methylome Analysis of Psychrotrophic Bacterial Isolates from Antarctic Lake Untersee.</title>
        <authorList>
            <person name="Fomenkov A."/>
            <person name="Akimov V.N."/>
            <person name="Vasilyeva L.V."/>
            <person name="Andersen D."/>
            <person name="Vincze T."/>
            <person name="Roberts R.J."/>
        </authorList>
    </citation>
    <scope>NUCLEOTIDE SEQUENCE [LARGE SCALE GENOMIC DNA]</scope>
    <source>
        <strain evidence="1 3">U14-5</strain>
    </source>
</reference>